<feature type="transmembrane region" description="Helical" evidence="2">
    <location>
        <begin position="275"/>
        <end position="293"/>
    </location>
</feature>
<evidence type="ECO:0000313" key="4">
    <source>
        <dbReference type="Proteomes" id="UP001222118"/>
    </source>
</evidence>
<reference evidence="3 4" key="1">
    <citation type="submission" date="2023-02" db="EMBL/GenBank/DDBJ databases">
        <title>Devosia chondri sp. nov., isolated from the phycosphere of marine algae.</title>
        <authorList>
            <person name="Kim J.M."/>
            <person name="Lee J.K."/>
            <person name="Choi B.J."/>
            <person name="Bayburt H."/>
            <person name="Jeon C.O."/>
        </authorList>
    </citation>
    <scope>NUCLEOTIDE SEQUENCE [LARGE SCALE GENOMIC DNA]</scope>
    <source>
        <strain evidence="3 4">G2-5</strain>
    </source>
</reference>
<evidence type="ECO:0000256" key="2">
    <source>
        <dbReference type="SAM" id="Phobius"/>
    </source>
</evidence>
<evidence type="ECO:0000256" key="1">
    <source>
        <dbReference type="SAM" id="MobiDB-lite"/>
    </source>
</evidence>
<feature type="transmembrane region" description="Helical" evidence="2">
    <location>
        <begin position="243"/>
        <end position="268"/>
    </location>
</feature>
<gene>
    <name evidence="3" type="ORF">PSQ90_01820</name>
</gene>
<proteinExistence type="predicted"/>
<dbReference type="InterPro" id="IPR051533">
    <property type="entry name" value="WaaL-like"/>
</dbReference>
<feature type="region of interest" description="Disordered" evidence="1">
    <location>
        <begin position="443"/>
        <end position="468"/>
    </location>
</feature>
<feature type="region of interest" description="Disordered" evidence="1">
    <location>
        <begin position="1"/>
        <end position="33"/>
    </location>
</feature>
<feature type="compositionally biased region" description="Basic and acidic residues" evidence="1">
    <location>
        <begin position="8"/>
        <end position="33"/>
    </location>
</feature>
<accession>A0ABY7YXX7</accession>
<feature type="transmembrane region" description="Helical" evidence="2">
    <location>
        <begin position="415"/>
        <end position="432"/>
    </location>
</feature>
<feature type="transmembrane region" description="Helical" evidence="2">
    <location>
        <begin position="39"/>
        <end position="58"/>
    </location>
</feature>
<feature type="transmembrane region" description="Helical" evidence="2">
    <location>
        <begin position="94"/>
        <end position="117"/>
    </location>
</feature>
<organism evidence="3 4">
    <name type="scientific">Devosia rhodophyticola</name>
    <dbReference type="NCBI Taxonomy" id="3026423"/>
    <lineage>
        <taxon>Bacteria</taxon>
        <taxon>Pseudomonadati</taxon>
        <taxon>Pseudomonadota</taxon>
        <taxon>Alphaproteobacteria</taxon>
        <taxon>Hyphomicrobiales</taxon>
        <taxon>Devosiaceae</taxon>
        <taxon>Devosia</taxon>
    </lineage>
</organism>
<feature type="transmembrane region" description="Helical" evidence="2">
    <location>
        <begin position="206"/>
        <end position="223"/>
    </location>
</feature>
<evidence type="ECO:0000313" key="3">
    <source>
        <dbReference type="EMBL" id="WDR06224.1"/>
    </source>
</evidence>
<name>A0ABY7YXX7_9HYPH</name>
<keyword evidence="2" id="KW-0472">Membrane</keyword>
<sequence>MSTLTVSRADRRAKVAHRSPRDERPGVGRVREPGNSHRLHGAVILLLFTWMLPWEYFLGSVRLTPYRLSLIVLLLPSLMWFAAGRAGRVRLPDVLLLGFALWCMLSLGVVHGISTAFQTGGIQFLETLTPYLIARCCIRNADDFRALARLLTWIVLALLPFAVFEAVTGRNIYLEIMSQFFSTIELAHKDPRWGLRRVQLFFEHPILMGVCLGSILTLTHLVVGREFYFGRRWMRSTMVGLTAALSLSSGPLSGMMVQIILMGWNWFFSKIKGRWTILISLVLMFILAVQLFARRPLPNILVSFAFEQESGYYRILIWNYGSESVARHPWFGVGLGSWDRPAWMPPSIDMFWLYNAIVFGLPGGVLMMAFFAVTVWSIGKVRNLDQRLYDYRAAYLIAMTSFFLTGWMVHFWNGTYVFFLFMVGAGMWLLNVPRQDDGLKLEPEERAMASRSRRPLRAPRQPVGHRER</sequence>
<dbReference type="PANTHER" id="PTHR37422">
    <property type="entry name" value="TEICHURONIC ACID BIOSYNTHESIS PROTEIN TUAE"/>
    <property type="match status" value="1"/>
</dbReference>
<protein>
    <submittedName>
        <fullName evidence="3">O-antigen ligase family protein</fullName>
    </submittedName>
</protein>
<keyword evidence="4" id="KW-1185">Reference proteome</keyword>
<dbReference type="RefSeq" id="WP_282211738.1">
    <property type="nucleotide sequence ID" value="NZ_CP118247.1"/>
</dbReference>
<dbReference type="PANTHER" id="PTHR37422:SF13">
    <property type="entry name" value="LIPOPOLYSACCHARIDE BIOSYNTHESIS PROTEIN PA4999-RELATED"/>
    <property type="match status" value="1"/>
</dbReference>
<feature type="transmembrane region" description="Helical" evidence="2">
    <location>
        <begin position="150"/>
        <end position="168"/>
    </location>
</feature>
<feature type="transmembrane region" description="Helical" evidence="2">
    <location>
        <begin position="351"/>
        <end position="379"/>
    </location>
</feature>
<keyword evidence="2" id="KW-1133">Transmembrane helix</keyword>
<feature type="transmembrane region" description="Helical" evidence="2">
    <location>
        <begin position="64"/>
        <end position="82"/>
    </location>
</feature>
<keyword evidence="2" id="KW-0812">Transmembrane</keyword>
<dbReference type="Proteomes" id="UP001222118">
    <property type="component" value="Chromosome"/>
</dbReference>
<keyword evidence="3" id="KW-0436">Ligase</keyword>
<dbReference type="GO" id="GO:0016874">
    <property type="term" value="F:ligase activity"/>
    <property type="evidence" value="ECO:0007669"/>
    <property type="project" value="UniProtKB-KW"/>
</dbReference>
<feature type="transmembrane region" description="Helical" evidence="2">
    <location>
        <begin position="391"/>
        <end position="409"/>
    </location>
</feature>
<dbReference type="EMBL" id="CP118247">
    <property type="protein sequence ID" value="WDR06224.1"/>
    <property type="molecule type" value="Genomic_DNA"/>
</dbReference>